<keyword evidence="2" id="KW-1185">Reference proteome</keyword>
<protein>
    <recommendedName>
        <fullName evidence="3">Tetratricopeptide repeat protein</fullName>
    </recommendedName>
</protein>
<evidence type="ECO:0000313" key="2">
    <source>
        <dbReference type="Proteomes" id="UP000018466"/>
    </source>
</evidence>
<dbReference type="Gene3D" id="1.25.40.10">
    <property type="entry name" value="Tetratricopeptide repeat domain"/>
    <property type="match status" value="1"/>
</dbReference>
<dbReference type="RefSeq" id="WP_009532441.1">
    <property type="nucleotide sequence ID" value="NZ_JH590862.1"/>
</dbReference>
<sequence>MGVILVGKNNPRERLYLENLGIHAETAEELSYLILKYPPLFLEGFVGEAFFAFVERGALQPALARELRSYRGENARSEEILARFLARSGYASPRQQSMFLQDAKEYLALPRERAELKRGDLFFSLRKYGKAVGAYERALADDKLDRATKSRLLDREGAALANLFLSERAFDCFQEAYALGRDRNTIKRMYFLAETETDETLKARFRRELPEMRDSEKARWEEQLREVTSRGATGREAKEVADIFAEQNETKRRAREEKIIAQWREEYRSMV</sequence>
<dbReference type="SUPFAM" id="SSF48452">
    <property type="entry name" value="TPR-like"/>
    <property type="match status" value="1"/>
</dbReference>
<name>A0AA37DGF1_9FIRM</name>
<accession>A0AA37DGF1</accession>
<proteinExistence type="predicted"/>
<dbReference type="EMBL" id="AGEL01000006">
    <property type="protein sequence ID" value="EHO17009.1"/>
    <property type="molecule type" value="Genomic_DNA"/>
</dbReference>
<dbReference type="AlphaFoldDB" id="A0AA37DGF1"/>
<organism evidence="1 2">
    <name type="scientific">Stomatobaculum longum</name>
    <dbReference type="NCBI Taxonomy" id="796942"/>
    <lineage>
        <taxon>Bacteria</taxon>
        <taxon>Bacillati</taxon>
        <taxon>Bacillota</taxon>
        <taxon>Clostridia</taxon>
        <taxon>Lachnospirales</taxon>
        <taxon>Lachnospiraceae</taxon>
        <taxon>Stomatobaculum</taxon>
    </lineage>
</organism>
<evidence type="ECO:0008006" key="3">
    <source>
        <dbReference type="Google" id="ProtNLM"/>
    </source>
</evidence>
<dbReference type="InterPro" id="IPR011990">
    <property type="entry name" value="TPR-like_helical_dom_sf"/>
</dbReference>
<comment type="caution">
    <text evidence="1">The sequence shown here is derived from an EMBL/GenBank/DDBJ whole genome shotgun (WGS) entry which is preliminary data.</text>
</comment>
<dbReference type="GeneID" id="86940388"/>
<gene>
    <name evidence="1" type="ORF">HMPREF9623_00608</name>
</gene>
<evidence type="ECO:0000313" key="1">
    <source>
        <dbReference type="EMBL" id="EHO17009.1"/>
    </source>
</evidence>
<dbReference type="Proteomes" id="UP000018466">
    <property type="component" value="Unassembled WGS sequence"/>
</dbReference>
<reference evidence="1 2" key="1">
    <citation type="submission" date="2011-10" db="EMBL/GenBank/DDBJ databases">
        <title>The Genome Sequence of Lachnospiraceae bacterium ACC2.</title>
        <authorList>
            <consortium name="The Broad Institute Genome Sequencing Platform"/>
            <person name="Earl A."/>
            <person name="Ward D."/>
            <person name="Feldgarden M."/>
            <person name="Gevers D."/>
            <person name="Sizova M."/>
            <person name="Hazen A."/>
            <person name="Epstein S."/>
            <person name="Young S.K."/>
            <person name="Zeng Q."/>
            <person name="Gargeya S."/>
            <person name="Fitzgerald M."/>
            <person name="Haas B."/>
            <person name="Abouelleil A."/>
            <person name="Alvarado L."/>
            <person name="Arachchi H.M."/>
            <person name="Berlin A."/>
            <person name="Brown A."/>
            <person name="Chapman S.B."/>
            <person name="Chen Z."/>
            <person name="Dunbar C."/>
            <person name="Freedman E."/>
            <person name="Gearin G."/>
            <person name="Goldberg J."/>
            <person name="Griggs A."/>
            <person name="Gujja S."/>
            <person name="Heiman D."/>
            <person name="Howarth C."/>
            <person name="Larson L."/>
            <person name="Lui A."/>
            <person name="MacDonald P.J.P."/>
            <person name="Montmayeur A."/>
            <person name="Murphy C."/>
            <person name="Neiman D."/>
            <person name="Pearson M."/>
            <person name="Priest M."/>
            <person name="Roberts A."/>
            <person name="Saif S."/>
            <person name="Shea T."/>
            <person name="Shenoy N."/>
            <person name="Sisk P."/>
            <person name="Stolte C."/>
            <person name="Sykes S."/>
            <person name="Wortman J."/>
            <person name="Nusbaum C."/>
            <person name="Birren B."/>
        </authorList>
    </citation>
    <scope>NUCLEOTIDE SEQUENCE [LARGE SCALE GENOMIC DNA]</scope>
    <source>
        <strain evidence="1 2">ACC2</strain>
    </source>
</reference>